<dbReference type="Pfam" id="PF01809">
    <property type="entry name" value="YidD"/>
    <property type="match status" value="1"/>
</dbReference>
<dbReference type="EMBL" id="JACHVA010000134">
    <property type="protein sequence ID" value="MBC2603885.1"/>
    <property type="molecule type" value="Genomic_DNA"/>
</dbReference>
<dbReference type="GO" id="GO:0005886">
    <property type="term" value="C:plasma membrane"/>
    <property type="evidence" value="ECO:0007669"/>
    <property type="project" value="UniProtKB-SubCell"/>
</dbReference>
<name>A0A7X1B3T0_9BACT</name>
<dbReference type="Proteomes" id="UP000525652">
    <property type="component" value="Unassembled WGS sequence"/>
</dbReference>
<dbReference type="NCBIfam" id="TIGR00278">
    <property type="entry name" value="membrane protein insertion efficiency factor YidD"/>
    <property type="match status" value="1"/>
</dbReference>
<comment type="caution">
    <text evidence="2">The sequence shown here is derived from an EMBL/GenBank/DDBJ whole genome shotgun (WGS) entry which is preliminary data.</text>
</comment>
<dbReference type="InterPro" id="IPR002696">
    <property type="entry name" value="Membr_insert_effic_factor_YidD"/>
</dbReference>
<keyword evidence="3" id="KW-1185">Reference proteome</keyword>
<dbReference type="HAMAP" id="MF_00386">
    <property type="entry name" value="UPF0161_YidD"/>
    <property type="match status" value="1"/>
</dbReference>
<sequence>MAFLLRCLIGFYRVVLTPVRAMFGMHATCRYVPTCSEYADEAVRVHGAWKGGWLAICRICRCHPWGGHGWDPVPEADLGEKKADEEKAK</sequence>
<comment type="subcellular location">
    <subcellularLocation>
        <location evidence="1">Cell membrane</location>
        <topology evidence="1">Peripheral membrane protein</topology>
        <orientation evidence="1">Cytoplasmic side</orientation>
    </subcellularLocation>
</comment>
<evidence type="ECO:0000313" key="2">
    <source>
        <dbReference type="EMBL" id="MBC2603885.1"/>
    </source>
</evidence>
<evidence type="ECO:0000256" key="1">
    <source>
        <dbReference type="HAMAP-Rule" id="MF_00386"/>
    </source>
</evidence>
<keyword evidence="1" id="KW-0472">Membrane</keyword>
<accession>A0A7X1B3T0</accession>
<dbReference type="RefSeq" id="WP_185694503.1">
    <property type="nucleotide sequence ID" value="NZ_JACHVA010000134.1"/>
</dbReference>
<organism evidence="2 3">
    <name type="scientific">Puniceicoccus vermicola</name>
    <dbReference type="NCBI Taxonomy" id="388746"/>
    <lineage>
        <taxon>Bacteria</taxon>
        <taxon>Pseudomonadati</taxon>
        <taxon>Verrucomicrobiota</taxon>
        <taxon>Opitutia</taxon>
        <taxon>Puniceicoccales</taxon>
        <taxon>Puniceicoccaceae</taxon>
        <taxon>Puniceicoccus</taxon>
    </lineage>
</organism>
<dbReference type="SMART" id="SM01234">
    <property type="entry name" value="Haemolytic"/>
    <property type="match status" value="1"/>
</dbReference>
<evidence type="ECO:0000313" key="3">
    <source>
        <dbReference type="Proteomes" id="UP000525652"/>
    </source>
</evidence>
<comment type="function">
    <text evidence="1">Could be involved in insertion of integral membrane proteins into the membrane.</text>
</comment>
<dbReference type="PANTHER" id="PTHR33383:SF1">
    <property type="entry name" value="MEMBRANE PROTEIN INSERTION EFFICIENCY FACTOR-RELATED"/>
    <property type="match status" value="1"/>
</dbReference>
<proteinExistence type="inferred from homology"/>
<dbReference type="PANTHER" id="PTHR33383">
    <property type="entry name" value="MEMBRANE PROTEIN INSERTION EFFICIENCY FACTOR-RELATED"/>
    <property type="match status" value="1"/>
</dbReference>
<keyword evidence="1" id="KW-1003">Cell membrane</keyword>
<reference evidence="2 3" key="1">
    <citation type="submission" date="2020-07" db="EMBL/GenBank/DDBJ databases">
        <authorList>
            <person name="Feng X."/>
        </authorList>
    </citation>
    <scope>NUCLEOTIDE SEQUENCE [LARGE SCALE GENOMIC DNA]</scope>
    <source>
        <strain evidence="2 3">JCM14086</strain>
    </source>
</reference>
<gene>
    <name evidence="2" type="primary">yidD</name>
    <name evidence="2" type="ORF">H5P30_19065</name>
</gene>
<dbReference type="AlphaFoldDB" id="A0A7X1B3T0"/>
<comment type="similarity">
    <text evidence="1">Belongs to the UPF0161 family.</text>
</comment>
<protein>
    <recommendedName>
        <fullName evidence="1">Putative membrane protein insertion efficiency factor</fullName>
    </recommendedName>
</protein>